<comment type="pathway">
    <text evidence="2">Lipid metabolism; fatty acid beta-oxidation.</text>
</comment>
<evidence type="ECO:0000256" key="8">
    <source>
        <dbReference type="ARBA" id="ARBA00023128"/>
    </source>
</evidence>
<evidence type="ECO:0000256" key="15">
    <source>
        <dbReference type="ARBA" id="ARBA00068317"/>
    </source>
</evidence>
<dbReference type="SUPFAM" id="SSF52096">
    <property type="entry name" value="ClpP/crotonase"/>
    <property type="match status" value="1"/>
</dbReference>
<evidence type="ECO:0000313" key="17">
    <source>
        <dbReference type="EMBL" id="VVD03261.1"/>
    </source>
</evidence>
<evidence type="ECO:0000256" key="7">
    <source>
        <dbReference type="ARBA" id="ARBA00023098"/>
    </source>
</evidence>
<name>A0A5E4QXW3_9NEOP</name>
<evidence type="ECO:0000256" key="10">
    <source>
        <dbReference type="ARBA" id="ARBA00050938"/>
    </source>
</evidence>
<dbReference type="CDD" id="cd06558">
    <property type="entry name" value="crotonase-like"/>
    <property type="match status" value="1"/>
</dbReference>
<keyword evidence="9" id="KW-0413">Isomerase</keyword>
<keyword evidence="8" id="KW-0496">Mitochondrion</keyword>
<dbReference type="Pfam" id="PF00378">
    <property type="entry name" value="ECH_1"/>
    <property type="match status" value="1"/>
</dbReference>
<proteinExistence type="predicted"/>
<comment type="subcellular location">
    <subcellularLocation>
        <location evidence="1">Mitochondrion matrix</location>
    </subcellularLocation>
</comment>
<keyword evidence="7" id="KW-0443">Lipid metabolism</keyword>
<evidence type="ECO:0000256" key="1">
    <source>
        <dbReference type="ARBA" id="ARBA00004305"/>
    </source>
</evidence>
<gene>
    <name evidence="17" type="ORF">LSINAPIS_LOCUS13287</name>
</gene>
<comment type="catalytic activity">
    <reaction evidence="12">
        <text>(3Z)-dodecenoyl-CoA = (2E)-dodecenoyl-CoA</text>
        <dbReference type="Rhea" id="RHEA:23716"/>
        <dbReference type="ChEBI" id="CHEBI:57330"/>
        <dbReference type="ChEBI" id="CHEBI:58543"/>
        <dbReference type="EC" id="5.3.3.8"/>
    </reaction>
    <physiologicalReaction direction="left-to-right" evidence="12">
        <dbReference type="Rhea" id="RHEA:23717"/>
    </physiologicalReaction>
</comment>
<evidence type="ECO:0000256" key="5">
    <source>
        <dbReference type="ARBA" id="ARBA00022946"/>
    </source>
</evidence>
<evidence type="ECO:0000256" key="14">
    <source>
        <dbReference type="ARBA" id="ARBA00056147"/>
    </source>
</evidence>
<dbReference type="GO" id="GO:0006635">
    <property type="term" value="P:fatty acid beta-oxidation"/>
    <property type="evidence" value="ECO:0007669"/>
    <property type="project" value="TreeGrafter"/>
</dbReference>
<keyword evidence="6" id="KW-0007">Acetylation</keyword>
<evidence type="ECO:0000256" key="11">
    <source>
        <dbReference type="ARBA" id="ARBA00051293"/>
    </source>
</evidence>
<sequence length="281" mass="31277">MLRQVMKNIKPVFPYARALSSKGPLIDLSVDNDGVAVMTMQRLPVNSLNLDLLQELSKSLDEVAKNKTKALILTSASPSTFSAGLDIMEMYKPDIKRAELFWTTLQDVWIKLFGSNFITAAAINGHAPAGGCLLSMSCEYRVMVSGKYTIGLNETALGIVAPRWFMDTMRNTISQRETEFALTTGRMFTVDEALKVGLIDETAADKEDAIKKCKGFIKKFDRIPSLARGVTKQGIRAEPIKWLQDNREADTNVFLGFLKNPKVQESLEIYIQAMKARSANK</sequence>
<dbReference type="AlphaFoldDB" id="A0A5E4QXW3"/>
<dbReference type="GO" id="GO:0004165">
    <property type="term" value="F:delta(3)-delta(2)-enoyl-CoA isomerase activity"/>
    <property type="evidence" value="ECO:0007669"/>
    <property type="project" value="UniProtKB-EC"/>
</dbReference>
<dbReference type="Gene3D" id="3.90.226.10">
    <property type="entry name" value="2-enoyl-CoA Hydratase, Chain A, domain 1"/>
    <property type="match status" value="1"/>
</dbReference>
<dbReference type="GO" id="GO:0005759">
    <property type="term" value="C:mitochondrial matrix"/>
    <property type="evidence" value="ECO:0007669"/>
    <property type="project" value="UniProtKB-SubCell"/>
</dbReference>
<comment type="subunit">
    <text evidence="3">Homotrimer.</text>
</comment>
<evidence type="ECO:0000256" key="13">
    <source>
        <dbReference type="ARBA" id="ARBA00052542"/>
    </source>
</evidence>
<keyword evidence="4" id="KW-0276">Fatty acid metabolism</keyword>
<dbReference type="FunFam" id="3.90.226.10:FF:000034">
    <property type="entry name" value="Enoyl-CoA delta isomerase 1"/>
    <property type="match status" value="1"/>
</dbReference>
<comment type="catalytic activity">
    <reaction evidence="11">
        <text>(2E)-tetradecenoyl-CoA = (3Z)-tetradecenoyl-CoA</text>
        <dbReference type="Rhea" id="RHEA:29847"/>
        <dbReference type="ChEBI" id="CHEBI:61405"/>
        <dbReference type="ChEBI" id="CHEBI:61968"/>
    </reaction>
    <physiologicalReaction direction="right-to-left" evidence="11">
        <dbReference type="Rhea" id="RHEA:29849"/>
    </physiologicalReaction>
</comment>
<keyword evidence="18" id="KW-1185">Reference proteome</keyword>
<organism evidence="17 18">
    <name type="scientific">Leptidea sinapis</name>
    <dbReference type="NCBI Taxonomy" id="189913"/>
    <lineage>
        <taxon>Eukaryota</taxon>
        <taxon>Metazoa</taxon>
        <taxon>Ecdysozoa</taxon>
        <taxon>Arthropoda</taxon>
        <taxon>Hexapoda</taxon>
        <taxon>Insecta</taxon>
        <taxon>Pterygota</taxon>
        <taxon>Neoptera</taxon>
        <taxon>Endopterygota</taxon>
        <taxon>Lepidoptera</taxon>
        <taxon>Glossata</taxon>
        <taxon>Ditrysia</taxon>
        <taxon>Papilionoidea</taxon>
        <taxon>Pieridae</taxon>
        <taxon>Dismorphiinae</taxon>
        <taxon>Leptidea</taxon>
    </lineage>
</organism>
<dbReference type="InterPro" id="IPR001753">
    <property type="entry name" value="Enoyl-CoA_hydra/iso"/>
</dbReference>
<protein>
    <recommendedName>
        <fullName evidence="15">Enoyl-CoA delta isomerase 1, mitochondrial</fullName>
    </recommendedName>
    <alternativeName>
        <fullName evidence="16">3,2-trans-enoyl-CoA isomerase</fullName>
    </alternativeName>
</protein>
<evidence type="ECO:0000256" key="2">
    <source>
        <dbReference type="ARBA" id="ARBA00005005"/>
    </source>
</evidence>
<comment type="catalytic activity">
    <reaction evidence="10">
        <text>(3Z)-decenoyl-CoA = (2E)-decenoyl-CoA</text>
        <dbReference type="Rhea" id="RHEA:77195"/>
        <dbReference type="ChEBI" id="CHEBI:61406"/>
        <dbReference type="ChEBI" id="CHEBI:195601"/>
    </reaction>
    <physiologicalReaction direction="left-to-right" evidence="10">
        <dbReference type="Rhea" id="RHEA:77196"/>
    </physiologicalReaction>
</comment>
<evidence type="ECO:0000313" key="18">
    <source>
        <dbReference type="Proteomes" id="UP000324832"/>
    </source>
</evidence>
<evidence type="ECO:0000256" key="4">
    <source>
        <dbReference type="ARBA" id="ARBA00022832"/>
    </source>
</evidence>
<accession>A0A5E4QXW3</accession>
<evidence type="ECO:0000256" key="3">
    <source>
        <dbReference type="ARBA" id="ARBA00011233"/>
    </source>
</evidence>
<comment type="catalytic activity">
    <reaction evidence="13">
        <text>(3Z)-octenoyl-CoA = (2E)-octenoyl-CoA</text>
        <dbReference type="Rhea" id="RHEA:46044"/>
        <dbReference type="ChEBI" id="CHEBI:62242"/>
        <dbReference type="ChEBI" id="CHEBI:85640"/>
    </reaction>
    <physiologicalReaction direction="left-to-right" evidence="13">
        <dbReference type="Rhea" id="RHEA:46045"/>
    </physiologicalReaction>
</comment>
<dbReference type="PANTHER" id="PTHR11941">
    <property type="entry name" value="ENOYL-COA HYDRATASE-RELATED"/>
    <property type="match status" value="1"/>
</dbReference>
<reference evidence="17 18" key="1">
    <citation type="submission" date="2017-07" db="EMBL/GenBank/DDBJ databases">
        <authorList>
            <person name="Talla V."/>
            <person name="Backstrom N."/>
        </authorList>
    </citation>
    <scope>NUCLEOTIDE SEQUENCE [LARGE SCALE GENOMIC DNA]</scope>
</reference>
<evidence type="ECO:0000256" key="9">
    <source>
        <dbReference type="ARBA" id="ARBA00023235"/>
    </source>
</evidence>
<dbReference type="Gene3D" id="6.10.250.170">
    <property type="match status" value="1"/>
</dbReference>
<evidence type="ECO:0000256" key="6">
    <source>
        <dbReference type="ARBA" id="ARBA00022990"/>
    </source>
</evidence>
<dbReference type="EMBL" id="FZQP02006665">
    <property type="protein sequence ID" value="VVD03261.1"/>
    <property type="molecule type" value="Genomic_DNA"/>
</dbReference>
<evidence type="ECO:0000256" key="12">
    <source>
        <dbReference type="ARBA" id="ARBA00052376"/>
    </source>
</evidence>
<comment type="function">
    <text evidence="14">Key enzyme of fatty acid beta-oxidation. Able to isomerize both 3-cis (3Z) and 3-trans (3E) double bonds into the 2-trans (2E) form in a range of enoyl-CoA species, with a preference for (3Z)-enoyl-CoAs over (3E)-enoyl-CoAs. The catalytic efficiency of this enzyme is not affected by the fatty acyl chain length.</text>
</comment>
<evidence type="ECO:0000256" key="16">
    <source>
        <dbReference type="ARBA" id="ARBA00083575"/>
    </source>
</evidence>
<dbReference type="InterPro" id="IPR029045">
    <property type="entry name" value="ClpP/crotonase-like_dom_sf"/>
</dbReference>
<keyword evidence="5" id="KW-0809">Transit peptide</keyword>
<dbReference type="PANTHER" id="PTHR11941:SF45">
    <property type="entry name" value="ENOYL-COA DELTA ISOMERASE 1, MITOCHONDRIAL"/>
    <property type="match status" value="1"/>
</dbReference>
<dbReference type="Proteomes" id="UP000324832">
    <property type="component" value="Unassembled WGS sequence"/>
</dbReference>